<name>A0A066UIQ9_9PSEU</name>
<gene>
    <name evidence="2" type="ORF">DV20_01295</name>
</gene>
<dbReference type="Gene3D" id="3.40.50.10910">
    <property type="entry name" value="Amidohydrolase"/>
    <property type="match status" value="1"/>
</dbReference>
<dbReference type="InterPro" id="IPR032466">
    <property type="entry name" value="Metal_Hydrolase"/>
</dbReference>
<dbReference type="STRING" id="287986.DV20_01295"/>
<evidence type="ECO:0000259" key="1">
    <source>
        <dbReference type="Pfam" id="PF01979"/>
    </source>
</evidence>
<accession>A0A066UIQ9</accession>
<dbReference type="Gene3D" id="3.30.110.90">
    <property type="entry name" value="Amidohydrolase"/>
    <property type="match status" value="1"/>
</dbReference>
<dbReference type="RefSeq" id="WP_043775526.1">
    <property type="nucleotide sequence ID" value="NZ_JMQI01000002.1"/>
</dbReference>
<dbReference type="PANTHER" id="PTHR43135">
    <property type="entry name" value="ALPHA-D-RIBOSE 1-METHYLPHOSPHONATE 5-TRIPHOSPHATE DIPHOSPHATASE"/>
    <property type="match status" value="1"/>
</dbReference>
<dbReference type="SUPFAM" id="SSF51338">
    <property type="entry name" value="Composite domain of metallo-dependent hydrolases"/>
    <property type="match status" value="1"/>
</dbReference>
<proteinExistence type="predicted"/>
<dbReference type="PANTHER" id="PTHR43135:SF3">
    <property type="entry name" value="ALPHA-D-RIBOSE 1-METHYLPHOSPHONATE 5-TRIPHOSPHATE DIPHOSPHATASE"/>
    <property type="match status" value="1"/>
</dbReference>
<keyword evidence="2" id="KW-0378">Hydrolase</keyword>
<evidence type="ECO:0000313" key="2">
    <source>
        <dbReference type="EMBL" id="KDN24054.1"/>
    </source>
</evidence>
<feature type="domain" description="Amidohydrolase-related" evidence="1">
    <location>
        <begin position="44"/>
        <end position="343"/>
    </location>
</feature>
<evidence type="ECO:0000313" key="3">
    <source>
        <dbReference type="Proteomes" id="UP000027345"/>
    </source>
</evidence>
<dbReference type="SUPFAM" id="SSF51556">
    <property type="entry name" value="Metallo-dependent hydrolases"/>
    <property type="match status" value="1"/>
</dbReference>
<keyword evidence="3" id="KW-1185">Reference proteome</keyword>
<dbReference type="Proteomes" id="UP000027345">
    <property type="component" value="Unassembled WGS sequence"/>
</dbReference>
<dbReference type="eggNOG" id="COG1228">
    <property type="taxonomic scope" value="Bacteria"/>
</dbReference>
<dbReference type="AlphaFoldDB" id="A0A066UIQ9"/>
<dbReference type="EMBL" id="JMQI01000002">
    <property type="protein sequence ID" value="KDN24054.1"/>
    <property type="molecule type" value="Genomic_DNA"/>
</dbReference>
<dbReference type="InterPro" id="IPR011059">
    <property type="entry name" value="Metal-dep_hydrolase_composite"/>
</dbReference>
<organism evidence="2 3">
    <name type="scientific">Amycolatopsis rifamycinica</name>
    <dbReference type="NCBI Taxonomy" id="287986"/>
    <lineage>
        <taxon>Bacteria</taxon>
        <taxon>Bacillati</taxon>
        <taxon>Actinomycetota</taxon>
        <taxon>Actinomycetes</taxon>
        <taxon>Pseudonocardiales</taxon>
        <taxon>Pseudonocardiaceae</taxon>
        <taxon>Amycolatopsis</taxon>
    </lineage>
</organism>
<reference evidence="2 3" key="1">
    <citation type="submission" date="2014-05" db="EMBL/GenBank/DDBJ databases">
        <title>Draft genome sequence of Amycolatopsis rifamycinica DSM 46095.</title>
        <authorList>
            <person name="Lal R."/>
            <person name="Saxena A."/>
            <person name="Kumari R."/>
            <person name="Mukherjee U."/>
            <person name="Singh P."/>
            <person name="Sangwan N."/>
            <person name="Mahato N.K."/>
        </authorList>
    </citation>
    <scope>NUCLEOTIDE SEQUENCE [LARGE SCALE GENOMIC DNA]</scope>
    <source>
        <strain evidence="2 3">DSM 46095</strain>
    </source>
</reference>
<dbReference type="GO" id="GO:0016810">
    <property type="term" value="F:hydrolase activity, acting on carbon-nitrogen (but not peptide) bonds"/>
    <property type="evidence" value="ECO:0007669"/>
    <property type="project" value="InterPro"/>
</dbReference>
<dbReference type="InterPro" id="IPR051781">
    <property type="entry name" value="Metallo-dep_Hydrolase"/>
</dbReference>
<dbReference type="Gene3D" id="2.30.40.10">
    <property type="entry name" value="Urease, subunit C, domain 1"/>
    <property type="match status" value="1"/>
</dbReference>
<sequence length="346" mass="34906">MTAITNVRVFDGAGLTEPRTVFVDGGRLSDEATGGPVLDGAGQILLPGLIDAHVHLHGRENLEQFTRFGVTTALDMATTSAALLAGLRDQPGLTDIRSAGVPAIGPGGMHARMPGMPAEAVVTDPARAAGFVAARTAAGSDYLKIVLEAPGGGGPELPVVRALTEAAHAAGLLVVAHASNTGAYTMALDAGVDVVTHAPLGPPIADEDLARAKVVVPTLTMMKGISAAAGRPQLYAGAATSVTRLHRAGAAVLAGTDANAAPGSPSPVAHGASLHDELELLVAAGLSTVEALRAATVLPAKHFGLTDRGAIRPGLRADLVLLDGNPVADIRTTRAISRVWCAGVEL</sequence>
<dbReference type="Pfam" id="PF01979">
    <property type="entry name" value="Amidohydro_1"/>
    <property type="match status" value="1"/>
</dbReference>
<dbReference type="Gene3D" id="1.20.58.520">
    <property type="entry name" value="Amidohydrolase"/>
    <property type="match status" value="1"/>
</dbReference>
<protein>
    <submittedName>
        <fullName evidence="2">Amidohydrolase</fullName>
    </submittedName>
</protein>
<dbReference type="InterPro" id="IPR006680">
    <property type="entry name" value="Amidohydro-rel"/>
</dbReference>
<comment type="caution">
    <text evidence="2">The sequence shown here is derived from an EMBL/GenBank/DDBJ whole genome shotgun (WGS) entry which is preliminary data.</text>
</comment>
<dbReference type="OrthoDB" id="3514520at2"/>